<dbReference type="EMBL" id="AMQM01007428">
    <property type="status" value="NOT_ANNOTATED_CDS"/>
    <property type="molecule type" value="Genomic_DNA"/>
</dbReference>
<dbReference type="EnsemblMetazoa" id="HelroT181003">
    <property type="protein sequence ID" value="HelroP181003"/>
    <property type="gene ID" value="HelroG181003"/>
</dbReference>
<sequence>MISQNYIWLPKNAELCRSGILCLMLLFLHADVMFEAVIVNIALGPAIARPQPNFFMRVGAWLPSKTADLVGHFAVADVNSADADGCCLEKSSLLGAPIHRHLKYIDANKDNDIENTVQLTYKSYTYAVFKTNRWQEAPEAYEGMIFNEAGEIKKQRTVHRKIIGVKNSWQYFDGILKSSAGGRSGFDNDEEDIEWDDTMLNVIVGNTGDFKKIMTSSYQNSLVIATLTDDDDDGDEEGNNRKDNIYRNNNNNNIGVRISDVISYNNKNKNNNHNDTNVNTVNNNNNTNNNNNNNKNEKVESIYIGPGSKLYNIFIPRMKRNKRMKERMERMTMPDMDCTKFANPWRCLLMD</sequence>
<dbReference type="Proteomes" id="UP000015101">
    <property type="component" value="Unassembled WGS sequence"/>
</dbReference>
<protein>
    <submittedName>
        <fullName evidence="2 3">Uncharacterized protein</fullName>
    </submittedName>
</protein>
<name>T1FGI3_HELRO</name>
<gene>
    <name evidence="3" type="primary">20207932</name>
    <name evidence="2" type="ORF">HELRODRAFT_181003</name>
</gene>
<evidence type="ECO:0000313" key="4">
    <source>
        <dbReference type="Proteomes" id="UP000015101"/>
    </source>
</evidence>
<reference evidence="3" key="3">
    <citation type="submission" date="2015-06" db="UniProtKB">
        <authorList>
            <consortium name="EnsemblMetazoa"/>
        </authorList>
    </citation>
    <scope>IDENTIFICATION</scope>
</reference>
<organism evidence="3 4">
    <name type="scientific">Helobdella robusta</name>
    <name type="common">Californian leech</name>
    <dbReference type="NCBI Taxonomy" id="6412"/>
    <lineage>
        <taxon>Eukaryota</taxon>
        <taxon>Metazoa</taxon>
        <taxon>Spiralia</taxon>
        <taxon>Lophotrochozoa</taxon>
        <taxon>Annelida</taxon>
        <taxon>Clitellata</taxon>
        <taxon>Hirudinea</taxon>
        <taxon>Rhynchobdellida</taxon>
        <taxon>Glossiphoniidae</taxon>
        <taxon>Helobdella</taxon>
    </lineage>
</organism>
<evidence type="ECO:0000256" key="1">
    <source>
        <dbReference type="SAM" id="MobiDB-lite"/>
    </source>
</evidence>
<dbReference type="CTD" id="20207932"/>
<dbReference type="RefSeq" id="XP_009028520.1">
    <property type="nucleotide sequence ID" value="XM_009030272.1"/>
</dbReference>
<dbReference type="HOGENOM" id="CLU_790577_0_0_1"/>
<feature type="region of interest" description="Disordered" evidence="1">
    <location>
        <begin position="229"/>
        <end position="250"/>
    </location>
</feature>
<feature type="compositionally biased region" description="Low complexity" evidence="1">
    <location>
        <begin position="266"/>
        <end position="294"/>
    </location>
</feature>
<dbReference type="GeneID" id="20207932"/>
<dbReference type="KEGG" id="hro:HELRODRAFT_181003"/>
<proteinExistence type="predicted"/>
<dbReference type="EMBL" id="KB097612">
    <property type="protein sequence ID" value="ESN93459.1"/>
    <property type="molecule type" value="Genomic_DNA"/>
</dbReference>
<keyword evidence="4" id="KW-1185">Reference proteome</keyword>
<evidence type="ECO:0000313" key="2">
    <source>
        <dbReference type="EMBL" id="ESN93459.1"/>
    </source>
</evidence>
<accession>T1FGI3</accession>
<feature type="region of interest" description="Disordered" evidence="1">
    <location>
        <begin position="266"/>
        <end position="297"/>
    </location>
</feature>
<reference evidence="4" key="1">
    <citation type="submission" date="2012-12" db="EMBL/GenBank/DDBJ databases">
        <authorList>
            <person name="Hellsten U."/>
            <person name="Grimwood J."/>
            <person name="Chapman J.A."/>
            <person name="Shapiro H."/>
            <person name="Aerts A."/>
            <person name="Otillar R.P."/>
            <person name="Terry A.Y."/>
            <person name="Boore J.L."/>
            <person name="Simakov O."/>
            <person name="Marletaz F."/>
            <person name="Cho S.-J."/>
            <person name="Edsinger-Gonzales E."/>
            <person name="Havlak P."/>
            <person name="Kuo D.-H."/>
            <person name="Larsson T."/>
            <person name="Lv J."/>
            <person name="Arendt D."/>
            <person name="Savage R."/>
            <person name="Osoegawa K."/>
            <person name="de Jong P."/>
            <person name="Lindberg D.R."/>
            <person name="Seaver E.C."/>
            <person name="Weisblat D.A."/>
            <person name="Putnam N.H."/>
            <person name="Grigoriev I.V."/>
            <person name="Rokhsar D.S."/>
        </authorList>
    </citation>
    <scope>NUCLEOTIDE SEQUENCE</scope>
</reference>
<dbReference type="InParanoid" id="T1FGI3"/>
<evidence type="ECO:0000313" key="3">
    <source>
        <dbReference type="EnsemblMetazoa" id="HelroP181003"/>
    </source>
</evidence>
<dbReference type="AlphaFoldDB" id="T1FGI3"/>
<reference evidence="2 4" key="2">
    <citation type="journal article" date="2013" name="Nature">
        <title>Insights into bilaterian evolution from three spiralian genomes.</title>
        <authorList>
            <person name="Simakov O."/>
            <person name="Marletaz F."/>
            <person name="Cho S.J."/>
            <person name="Edsinger-Gonzales E."/>
            <person name="Havlak P."/>
            <person name="Hellsten U."/>
            <person name="Kuo D.H."/>
            <person name="Larsson T."/>
            <person name="Lv J."/>
            <person name="Arendt D."/>
            <person name="Savage R."/>
            <person name="Osoegawa K."/>
            <person name="de Jong P."/>
            <person name="Grimwood J."/>
            <person name="Chapman J.A."/>
            <person name="Shapiro H."/>
            <person name="Aerts A."/>
            <person name="Otillar R.P."/>
            <person name="Terry A.Y."/>
            <person name="Boore J.L."/>
            <person name="Grigoriev I.V."/>
            <person name="Lindberg D.R."/>
            <person name="Seaver E.C."/>
            <person name="Weisblat D.A."/>
            <person name="Putnam N.H."/>
            <person name="Rokhsar D.S."/>
        </authorList>
    </citation>
    <scope>NUCLEOTIDE SEQUENCE</scope>
</reference>